<dbReference type="InterPro" id="IPR032435">
    <property type="entry name" value="STML2-like_C"/>
</dbReference>
<dbReference type="Proteomes" id="UP000018201">
    <property type="component" value="Unassembled WGS sequence"/>
</dbReference>
<evidence type="ECO:0000256" key="1">
    <source>
        <dbReference type="ARBA" id="ARBA00004173"/>
    </source>
</evidence>
<dbReference type="SMART" id="SM00244">
    <property type="entry name" value="PHB"/>
    <property type="match status" value="1"/>
</dbReference>
<gene>
    <name evidence="5" type="ORF">EPH_0001480</name>
</gene>
<name>U6G484_9EIME</name>
<evidence type="ECO:0000256" key="3">
    <source>
        <dbReference type="ARBA" id="ARBA00023128"/>
    </source>
</evidence>
<dbReference type="Pfam" id="PF01145">
    <property type="entry name" value="Band_7"/>
    <property type="match status" value="1"/>
</dbReference>
<proteinExistence type="inferred from homology"/>
<dbReference type="GO" id="GO:0005886">
    <property type="term" value="C:plasma membrane"/>
    <property type="evidence" value="ECO:0007669"/>
    <property type="project" value="UniProtKB-ARBA"/>
</dbReference>
<evidence type="ECO:0000256" key="2">
    <source>
        <dbReference type="ARBA" id="ARBA00008164"/>
    </source>
</evidence>
<dbReference type="SUPFAM" id="SSF117892">
    <property type="entry name" value="Band 7/SPFH domain"/>
    <property type="match status" value="1"/>
</dbReference>
<dbReference type="InterPro" id="IPR001107">
    <property type="entry name" value="Band_7"/>
</dbReference>
<dbReference type="CDD" id="cd08829">
    <property type="entry name" value="SPFH_paraslipin"/>
    <property type="match status" value="1"/>
</dbReference>
<dbReference type="AlphaFoldDB" id="U6G484"/>
<dbReference type="Pfam" id="PF16200">
    <property type="entry name" value="Band_7_C"/>
    <property type="match status" value="1"/>
</dbReference>
<comment type="similarity">
    <text evidence="2">Belongs to the band 7/mec-2 family.</text>
</comment>
<dbReference type="GO" id="GO:0098552">
    <property type="term" value="C:side of membrane"/>
    <property type="evidence" value="ECO:0007669"/>
    <property type="project" value="UniProtKB-ARBA"/>
</dbReference>
<keyword evidence="3" id="KW-0496">Mitochondrion</keyword>
<evidence type="ECO:0000313" key="5">
    <source>
        <dbReference type="EMBL" id="CDI74098.1"/>
    </source>
</evidence>
<sequence length="314" mass="34047">MGVLSHIFLKGQKQQYNATDFARALQRFSGRCLYTFGRFHRVLTPGLHFLIPLVDRLAYIHSLKEEALPIPNQTAITRDNVTLQIDGVLYVQIKDAYKASYGVENPIFAVSQLAQTTMRSELGKLTLDNTFLERNALNKTIVEAINTAAGPWGLACLRYEIRDILLPANIRSAMERQAEAERLKRAEVLRSEGERARLVNIALGQKEATILNAEGQAEAVRQRAAAAAESVRKIADTTSIPGGMHALSLQLAENYVAAFGKLAEGSNTLIVPADAANASRLLGQALGVFRAVDKSLAEAPPSSPSSPSPAASRG</sequence>
<dbReference type="VEuPathDB" id="ToxoDB:EPH_0001480"/>
<dbReference type="FunFam" id="3.30.479.30:FF:000004">
    <property type="entry name" value="Putative membrane protease family, stomatin"/>
    <property type="match status" value="1"/>
</dbReference>
<organism evidence="5 6">
    <name type="scientific">Eimeria praecox</name>
    <dbReference type="NCBI Taxonomy" id="51316"/>
    <lineage>
        <taxon>Eukaryota</taxon>
        <taxon>Sar</taxon>
        <taxon>Alveolata</taxon>
        <taxon>Apicomplexa</taxon>
        <taxon>Conoidasida</taxon>
        <taxon>Coccidia</taxon>
        <taxon>Eucoccidiorida</taxon>
        <taxon>Eimeriorina</taxon>
        <taxon>Eimeriidae</taxon>
        <taxon>Eimeria</taxon>
    </lineage>
</organism>
<keyword evidence="6" id="KW-1185">Reference proteome</keyword>
<dbReference type="PRINTS" id="PR00721">
    <property type="entry name" value="STOMATIN"/>
</dbReference>
<reference evidence="5" key="2">
    <citation type="submission" date="2013-10" db="EMBL/GenBank/DDBJ databases">
        <authorList>
            <person name="Aslett M."/>
        </authorList>
    </citation>
    <scope>NUCLEOTIDE SEQUENCE [LARGE SCALE GENOMIC DNA]</scope>
    <source>
        <strain evidence="5">Houghton</strain>
    </source>
</reference>
<feature type="domain" description="Band 7" evidence="4">
    <location>
        <begin position="23"/>
        <end position="178"/>
    </location>
</feature>
<dbReference type="PANTHER" id="PTHR43327:SF10">
    <property type="entry name" value="STOMATIN-LIKE PROTEIN 2, MITOCHONDRIAL"/>
    <property type="match status" value="1"/>
</dbReference>
<accession>U6G484</accession>
<dbReference type="GO" id="GO:0007005">
    <property type="term" value="P:mitochondrion organization"/>
    <property type="evidence" value="ECO:0007669"/>
    <property type="project" value="TreeGrafter"/>
</dbReference>
<dbReference type="InterPro" id="IPR050710">
    <property type="entry name" value="Band7/mec-2_domain"/>
</dbReference>
<protein>
    <submittedName>
        <fullName evidence="5">SPFH domain / Band 7 family domain-containing protein, putative</fullName>
    </submittedName>
</protein>
<reference evidence="5" key="1">
    <citation type="submission" date="2013-10" db="EMBL/GenBank/DDBJ databases">
        <title>Genomic analysis of the causative agents of coccidiosis in chickens.</title>
        <authorList>
            <person name="Reid A.J."/>
            <person name="Blake D."/>
            <person name="Billington K."/>
            <person name="Browne H."/>
            <person name="Dunn M."/>
            <person name="Hung S."/>
            <person name="Kawahara F."/>
            <person name="Miranda-Saavedra D."/>
            <person name="Mourier T."/>
            <person name="Nagra H."/>
            <person name="Otto T.D."/>
            <person name="Rawlings N."/>
            <person name="Sanchez A."/>
            <person name="Sanders M."/>
            <person name="Subramaniam C."/>
            <person name="Tay Y."/>
            <person name="Dear P."/>
            <person name="Doerig C."/>
            <person name="Gruber A."/>
            <person name="Parkinson J."/>
            <person name="Shirley M."/>
            <person name="Wan K.L."/>
            <person name="Berriman M."/>
            <person name="Tomley F."/>
            <person name="Pain A."/>
        </authorList>
    </citation>
    <scope>NUCLEOTIDE SEQUENCE [LARGE SCALE GENOMIC DNA]</scope>
    <source>
        <strain evidence="5">Houghton</strain>
    </source>
</reference>
<evidence type="ECO:0000313" key="6">
    <source>
        <dbReference type="Proteomes" id="UP000018201"/>
    </source>
</evidence>
<dbReference type="InterPro" id="IPR001972">
    <property type="entry name" value="Stomatin_HflK_fam"/>
</dbReference>
<dbReference type="GO" id="GO:0005739">
    <property type="term" value="C:mitochondrion"/>
    <property type="evidence" value="ECO:0007669"/>
    <property type="project" value="UniProtKB-SubCell"/>
</dbReference>
<evidence type="ECO:0000259" key="4">
    <source>
        <dbReference type="SMART" id="SM00244"/>
    </source>
</evidence>
<dbReference type="EMBL" id="HG689702">
    <property type="protein sequence ID" value="CDI74098.1"/>
    <property type="molecule type" value="Genomic_DNA"/>
</dbReference>
<comment type="subcellular location">
    <subcellularLocation>
        <location evidence="1">Mitochondrion</location>
    </subcellularLocation>
</comment>
<dbReference type="OrthoDB" id="434619at2759"/>
<dbReference type="PANTHER" id="PTHR43327">
    <property type="entry name" value="STOMATIN-LIKE PROTEIN 2, MITOCHONDRIAL"/>
    <property type="match status" value="1"/>
</dbReference>
<dbReference type="InterPro" id="IPR036013">
    <property type="entry name" value="Band_7/SPFH_dom_sf"/>
</dbReference>
<dbReference type="Gene3D" id="3.30.479.30">
    <property type="entry name" value="Band 7 domain"/>
    <property type="match status" value="1"/>
</dbReference>